<comment type="caution">
    <text evidence="13">The sequence shown here is derived from an EMBL/GenBank/DDBJ whole genome shotgun (WGS) entry which is preliminary data.</text>
</comment>
<keyword evidence="8 11" id="KW-0067">ATP-binding</keyword>
<dbReference type="InterPro" id="IPR004821">
    <property type="entry name" value="Cyt_trans-like"/>
</dbReference>
<evidence type="ECO:0000256" key="1">
    <source>
        <dbReference type="ARBA" id="ARBA00002324"/>
    </source>
</evidence>
<dbReference type="PANTHER" id="PTHR39321:SF3">
    <property type="entry name" value="PHOSPHOPANTETHEINE ADENYLYLTRANSFERASE"/>
    <property type="match status" value="1"/>
</dbReference>
<keyword evidence="5 11" id="KW-0808">Transferase</keyword>
<evidence type="ECO:0000259" key="12">
    <source>
        <dbReference type="Pfam" id="PF01467"/>
    </source>
</evidence>
<sequence length="204" mass="21864">MRIGLLGGAFNPPHEGHLKLARLALDHLALDELRFVPTAISPHKPDPGGPDAKARLRLLSAALAGFDPRVRVEPLELERGGTSYTVDTLEILVQREPGAAWILIMGSDQLSGLPSWRRPERLLELASVAVALRPGAPLVLPDLPGLRPAPAWSGQPGELVTLPGTELDLASTALREGLQARPLEDPAGLPPQVLGTIRSENLYR</sequence>
<dbReference type="InterPro" id="IPR005248">
    <property type="entry name" value="NadD/NMNAT"/>
</dbReference>
<reference evidence="13" key="1">
    <citation type="submission" date="2020-10" db="EMBL/GenBank/DDBJ databases">
        <title>Connecting structure to function with the recovery of over 1000 high-quality activated sludge metagenome-assembled genomes encoding full-length rRNA genes using long-read sequencing.</title>
        <authorList>
            <person name="Singleton C.M."/>
            <person name="Petriglieri F."/>
            <person name="Kristensen J.M."/>
            <person name="Kirkegaard R.H."/>
            <person name="Michaelsen T.Y."/>
            <person name="Andersen M.H."/>
            <person name="Karst S.M."/>
            <person name="Dueholm M.S."/>
            <person name="Nielsen P.H."/>
            <person name="Albertsen M."/>
        </authorList>
    </citation>
    <scope>NUCLEOTIDE SEQUENCE</scope>
    <source>
        <strain evidence="13">Skiv_18-Q3-R9-52_MAXAC.067</strain>
    </source>
</reference>
<evidence type="ECO:0000256" key="10">
    <source>
        <dbReference type="ARBA" id="ARBA00048721"/>
    </source>
</evidence>
<evidence type="ECO:0000256" key="11">
    <source>
        <dbReference type="HAMAP-Rule" id="MF_00244"/>
    </source>
</evidence>
<keyword evidence="6 11" id="KW-0548">Nucleotidyltransferase</keyword>
<evidence type="ECO:0000256" key="3">
    <source>
        <dbReference type="ARBA" id="ARBA00009014"/>
    </source>
</evidence>
<feature type="domain" description="Cytidyltransferase-like" evidence="12">
    <location>
        <begin position="5"/>
        <end position="144"/>
    </location>
</feature>
<comment type="catalytic activity">
    <reaction evidence="10 11">
        <text>nicotinate beta-D-ribonucleotide + ATP + H(+) = deamido-NAD(+) + diphosphate</text>
        <dbReference type="Rhea" id="RHEA:22860"/>
        <dbReference type="ChEBI" id="CHEBI:15378"/>
        <dbReference type="ChEBI" id="CHEBI:30616"/>
        <dbReference type="ChEBI" id="CHEBI:33019"/>
        <dbReference type="ChEBI" id="CHEBI:57502"/>
        <dbReference type="ChEBI" id="CHEBI:58437"/>
        <dbReference type="EC" id="2.7.7.18"/>
    </reaction>
</comment>
<evidence type="ECO:0000256" key="2">
    <source>
        <dbReference type="ARBA" id="ARBA00005019"/>
    </source>
</evidence>
<dbReference type="SUPFAM" id="SSF52374">
    <property type="entry name" value="Nucleotidylyl transferase"/>
    <property type="match status" value="1"/>
</dbReference>
<keyword evidence="7 11" id="KW-0547">Nucleotide-binding</keyword>
<gene>
    <name evidence="11 13" type="primary">nadD</name>
    <name evidence="13" type="ORF">IPP58_00740</name>
</gene>
<dbReference type="Proteomes" id="UP000886657">
    <property type="component" value="Unassembled WGS sequence"/>
</dbReference>
<dbReference type="EC" id="2.7.7.18" evidence="11"/>
<protein>
    <recommendedName>
        <fullName evidence="11">Probable nicotinate-nucleotide adenylyltransferase</fullName>
        <ecNumber evidence="11">2.7.7.18</ecNumber>
    </recommendedName>
    <alternativeName>
        <fullName evidence="11">Deamido-NAD(+) diphosphorylase</fullName>
    </alternativeName>
    <alternativeName>
        <fullName evidence="11">Deamido-NAD(+) pyrophosphorylase</fullName>
    </alternativeName>
    <alternativeName>
        <fullName evidence="11">Nicotinate mononucleotide adenylyltransferase</fullName>
        <shortName evidence="11">NaMN adenylyltransferase</shortName>
    </alternativeName>
</protein>
<evidence type="ECO:0000313" key="14">
    <source>
        <dbReference type="Proteomes" id="UP000886657"/>
    </source>
</evidence>
<comment type="similarity">
    <text evidence="3 11">Belongs to the NadD family.</text>
</comment>
<organism evidence="13 14">
    <name type="scientific">Candidatus Geothrix skivensis</name>
    <dbReference type="NCBI Taxonomy" id="2954439"/>
    <lineage>
        <taxon>Bacteria</taxon>
        <taxon>Pseudomonadati</taxon>
        <taxon>Acidobacteriota</taxon>
        <taxon>Holophagae</taxon>
        <taxon>Holophagales</taxon>
        <taxon>Holophagaceae</taxon>
        <taxon>Geothrix</taxon>
    </lineage>
</organism>
<evidence type="ECO:0000256" key="5">
    <source>
        <dbReference type="ARBA" id="ARBA00022679"/>
    </source>
</evidence>
<dbReference type="GO" id="GO:0005524">
    <property type="term" value="F:ATP binding"/>
    <property type="evidence" value="ECO:0007669"/>
    <property type="project" value="UniProtKB-KW"/>
</dbReference>
<keyword evidence="4 11" id="KW-0662">Pyridine nucleotide biosynthesis</keyword>
<evidence type="ECO:0000256" key="9">
    <source>
        <dbReference type="ARBA" id="ARBA00023027"/>
    </source>
</evidence>
<proteinExistence type="inferred from homology"/>
<keyword evidence="9 11" id="KW-0520">NAD</keyword>
<comment type="function">
    <text evidence="1 11">Catalyzes the reversible adenylation of nicotinate mononucleotide (NaMN) to nicotinic acid adenine dinucleotide (NaAD).</text>
</comment>
<dbReference type="GO" id="GO:0009435">
    <property type="term" value="P:NAD+ biosynthetic process"/>
    <property type="evidence" value="ECO:0007669"/>
    <property type="project" value="UniProtKB-UniRule"/>
</dbReference>
<dbReference type="CDD" id="cd02165">
    <property type="entry name" value="NMNAT"/>
    <property type="match status" value="1"/>
</dbReference>
<dbReference type="HAMAP" id="MF_00244">
    <property type="entry name" value="NaMN_adenylyltr"/>
    <property type="match status" value="1"/>
</dbReference>
<name>A0A9D7SDR3_9BACT</name>
<dbReference type="AlphaFoldDB" id="A0A9D7SDR3"/>
<dbReference type="PANTHER" id="PTHR39321">
    <property type="entry name" value="NICOTINATE-NUCLEOTIDE ADENYLYLTRANSFERASE-RELATED"/>
    <property type="match status" value="1"/>
</dbReference>
<evidence type="ECO:0000256" key="6">
    <source>
        <dbReference type="ARBA" id="ARBA00022695"/>
    </source>
</evidence>
<evidence type="ECO:0000256" key="7">
    <source>
        <dbReference type="ARBA" id="ARBA00022741"/>
    </source>
</evidence>
<comment type="pathway">
    <text evidence="2 11">Cofactor biosynthesis; NAD(+) biosynthesis; deamido-NAD(+) from nicotinate D-ribonucleotide: step 1/1.</text>
</comment>
<evidence type="ECO:0000256" key="4">
    <source>
        <dbReference type="ARBA" id="ARBA00022642"/>
    </source>
</evidence>
<dbReference type="EMBL" id="JADKIO010000002">
    <property type="protein sequence ID" value="MBK9795023.1"/>
    <property type="molecule type" value="Genomic_DNA"/>
</dbReference>
<evidence type="ECO:0000313" key="13">
    <source>
        <dbReference type="EMBL" id="MBK9795023.1"/>
    </source>
</evidence>
<evidence type="ECO:0000256" key="8">
    <source>
        <dbReference type="ARBA" id="ARBA00022840"/>
    </source>
</evidence>
<accession>A0A9D7SDR3</accession>
<dbReference type="GO" id="GO:0004515">
    <property type="term" value="F:nicotinate-nucleotide adenylyltransferase activity"/>
    <property type="evidence" value="ECO:0007669"/>
    <property type="project" value="UniProtKB-UniRule"/>
</dbReference>
<dbReference type="NCBIfam" id="TIGR00482">
    <property type="entry name" value="nicotinate (nicotinamide) nucleotide adenylyltransferase"/>
    <property type="match status" value="1"/>
</dbReference>
<dbReference type="Gene3D" id="3.40.50.620">
    <property type="entry name" value="HUPs"/>
    <property type="match status" value="1"/>
</dbReference>
<dbReference type="InterPro" id="IPR014729">
    <property type="entry name" value="Rossmann-like_a/b/a_fold"/>
</dbReference>
<dbReference type="Pfam" id="PF01467">
    <property type="entry name" value="CTP_transf_like"/>
    <property type="match status" value="1"/>
</dbReference>